<dbReference type="PANTHER" id="PTHR22911:SF137">
    <property type="entry name" value="SOLUTE CARRIER FAMILY 35 MEMBER G2-RELATED"/>
    <property type="match status" value="1"/>
</dbReference>
<evidence type="ECO:0000256" key="2">
    <source>
        <dbReference type="SAM" id="Phobius"/>
    </source>
</evidence>
<dbReference type="Proteomes" id="UP000663852">
    <property type="component" value="Unassembled WGS sequence"/>
</dbReference>
<dbReference type="InterPro" id="IPR037185">
    <property type="entry name" value="EmrE-like"/>
</dbReference>
<evidence type="ECO:0000256" key="1">
    <source>
        <dbReference type="SAM" id="MobiDB-lite"/>
    </source>
</evidence>
<dbReference type="Proteomes" id="UP000663828">
    <property type="component" value="Unassembled WGS sequence"/>
</dbReference>
<feature type="transmembrane region" description="Helical" evidence="2">
    <location>
        <begin position="273"/>
        <end position="295"/>
    </location>
</feature>
<keyword evidence="2" id="KW-1133">Transmembrane helix</keyword>
<feature type="transmembrane region" description="Helical" evidence="2">
    <location>
        <begin position="109"/>
        <end position="128"/>
    </location>
</feature>
<keyword evidence="2" id="KW-0472">Membrane</keyword>
<protein>
    <recommendedName>
        <fullName evidence="3">EamA domain-containing protein</fullName>
    </recommendedName>
</protein>
<evidence type="ECO:0000313" key="5">
    <source>
        <dbReference type="EMBL" id="CAF1011701.1"/>
    </source>
</evidence>
<keyword evidence="6" id="KW-1185">Reference proteome</keyword>
<dbReference type="EMBL" id="CAJNOR010000807">
    <property type="protein sequence ID" value="CAF1011701.1"/>
    <property type="molecule type" value="Genomic_DNA"/>
</dbReference>
<feature type="transmembrane region" description="Helical" evidence="2">
    <location>
        <begin position="197"/>
        <end position="221"/>
    </location>
</feature>
<feature type="transmembrane region" description="Helical" evidence="2">
    <location>
        <begin position="315"/>
        <end position="331"/>
    </location>
</feature>
<dbReference type="InterPro" id="IPR000620">
    <property type="entry name" value="EamA_dom"/>
</dbReference>
<dbReference type="EMBL" id="CAJNOJ010000021">
    <property type="protein sequence ID" value="CAF0847006.1"/>
    <property type="molecule type" value="Genomic_DNA"/>
</dbReference>
<feature type="transmembrane region" description="Helical" evidence="2">
    <location>
        <begin position="149"/>
        <end position="167"/>
    </location>
</feature>
<dbReference type="AlphaFoldDB" id="A0A814HPU0"/>
<sequence>MTERKSRTNTMESSPLSPEEAAAGLDPLVQPISTEEGEPVYLRRQSSIFYVPASKVNENIDQDDSGKQTNIVRKCLGYTERCSGIMYALLSSFLFSCSNFALVQLKVTLFDVLAVRFSILAFISLGFITYKGYKIYPGWDGPLLLMRSFFAAGGSICFYLALSFIPFPDLTTVRYTQVVWTALLALIIFHEQLTFPTIFASILTLIGVVFVAQPTFLFASSKIVNVTSSEYAPVNETKQRLIGMLIAVSCALAISMSIVLNKKLFQKQVRQSLIMFYFFCTTAFLLISIQTYSRIIVKSKSSKFDFQEAFFNKKFLFATIISLLQLCPMMLSQKAIKREHPSIVTVVQSSDIIFAIILQNTFSSIKTNLLAILGSLLVIASIFIVGGYKLWLDRQNRMCVPTSAPNEEFSSVEIKK</sequence>
<accession>A0A814HPU0</accession>
<dbReference type="PANTHER" id="PTHR22911">
    <property type="entry name" value="ACYL-MALONYL CONDENSING ENZYME-RELATED"/>
    <property type="match status" value="1"/>
</dbReference>
<feature type="transmembrane region" description="Helical" evidence="2">
    <location>
        <begin position="368"/>
        <end position="388"/>
    </location>
</feature>
<proteinExistence type="predicted"/>
<dbReference type="SUPFAM" id="SSF103481">
    <property type="entry name" value="Multidrug resistance efflux transporter EmrE"/>
    <property type="match status" value="1"/>
</dbReference>
<gene>
    <name evidence="4" type="ORF">EDS130_LOCUS7122</name>
    <name evidence="5" type="ORF">XAT740_LOCUS13757</name>
</gene>
<feature type="domain" description="EamA" evidence="3">
    <location>
        <begin position="242"/>
        <end position="385"/>
    </location>
</feature>
<reference evidence="5" key="1">
    <citation type="submission" date="2021-02" db="EMBL/GenBank/DDBJ databases">
        <authorList>
            <person name="Nowell W R."/>
        </authorList>
    </citation>
    <scope>NUCLEOTIDE SEQUENCE</scope>
</reference>
<feature type="transmembrane region" description="Helical" evidence="2">
    <location>
        <begin position="241"/>
        <end position="261"/>
    </location>
</feature>
<evidence type="ECO:0000259" key="3">
    <source>
        <dbReference type="Pfam" id="PF00892"/>
    </source>
</evidence>
<evidence type="ECO:0000313" key="4">
    <source>
        <dbReference type="EMBL" id="CAF0847006.1"/>
    </source>
</evidence>
<keyword evidence="2" id="KW-0812">Transmembrane</keyword>
<evidence type="ECO:0000313" key="6">
    <source>
        <dbReference type="Proteomes" id="UP000663828"/>
    </source>
</evidence>
<feature type="transmembrane region" description="Helical" evidence="2">
    <location>
        <begin position="84"/>
        <end position="103"/>
    </location>
</feature>
<dbReference type="GO" id="GO:0016020">
    <property type="term" value="C:membrane"/>
    <property type="evidence" value="ECO:0007669"/>
    <property type="project" value="InterPro"/>
</dbReference>
<name>A0A814HPU0_ADIRI</name>
<dbReference type="Pfam" id="PF00892">
    <property type="entry name" value="EamA"/>
    <property type="match status" value="2"/>
</dbReference>
<dbReference type="OrthoDB" id="306876at2759"/>
<organism evidence="5 6">
    <name type="scientific">Adineta ricciae</name>
    <name type="common">Rotifer</name>
    <dbReference type="NCBI Taxonomy" id="249248"/>
    <lineage>
        <taxon>Eukaryota</taxon>
        <taxon>Metazoa</taxon>
        <taxon>Spiralia</taxon>
        <taxon>Gnathifera</taxon>
        <taxon>Rotifera</taxon>
        <taxon>Eurotatoria</taxon>
        <taxon>Bdelloidea</taxon>
        <taxon>Adinetida</taxon>
        <taxon>Adinetidae</taxon>
        <taxon>Adineta</taxon>
    </lineage>
</organism>
<feature type="region of interest" description="Disordered" evidence="1">
    <location>
        <begin position="1"/>
        <end position="28"/>
    </location>
</feature>
<feature type="domain" description="EamA" evidence="3">
    <location>
        <begin position="83"/>
        <end position="211"/>
    </location>
</feature>
<comment type="caution">
    <text evidence="5">The sequence shown here is derived from an EMBL/GenBank/DDBJ whole genome shotgun (WGS) entry which is preliminary data.</text>
</comment>